<feature type="compositionally biased region" description="Polar residues" evidence="1">
    <location>
        <begin position="253"/>
        <end position="264"/>
    </location>
</feature>
<feature type="non-terminal residue" evidence="2">
    <location>
        <position position="325"/>
    </location>
</feature>
<name>A0A5A7PZJ5_STRAF</name>
<dbReference type="EMBL" id="BKCP01005461">
    <property type="protein sequence ID" value="GER38280.1"/>
    <property type="molecule type" value="Genomic_DNA"/>
</dbReference>
<evidence type="ECO:0000256" key="1">
    <source>
        <dbReference type="SAM" id="MobiDB-lite"/>
    </source>
</evidence>
<proteinExistence type="predicted"/>
<sequence>PNSLSFLRPQVISSKDCHFRLQYAFVGIKQELLTSILMLLPYFPNRLVRSPPFPDFLDQHYESNRNPTIHLFEPSTRTSLLRSTCEFRTDLTARNNKNRCLASDSPLFPSFPTGHRIESELPFHHPGLVNAPLFNDFCTPFFFIVLLLDRNQWTHKCRIKSRQTPKSSLLPYWIYGPDLRTPLPRNIGIYRSLSGLSRTLGSFLIPQPAKSYRSEKERWNFLYSCLYDPYKACVFLPAFARLFPDGENQLTPTPSRKRCNTNSELAGKENNTREQLEDPLDCSDLNHWTTNSHWDQTRQRNPALFLLPYLYDISRPLIRTPKPSS</sequence>
<comment type="caution">
    <text evidence="2">The sequence shown here is derived from an EMBL/GenBank/DDBJ whole genome shotgun (WGS) entry which is preliminary data.</text>
</comment>
<gene>
    <name evidence="2" type="ORF">STAS_14780</name>
</gene>
<evidence type="ECO:0000313" key="3">
    <source>
        <dbReference type="Proteomes" id="UP000325081"/>
    </source>
</evidence>
<dbReference type="Proteomes" id="UP000325081">
    <property type="component" value="Unassembled WGS sequence"/>
</dbReference>
<feature type="non-terminal residue" evidence="2">
    <location>
        <position position="1"/>
    </location>
</feature>
<organism evidence="2 3">
    <name type="scientific">Striga asiatica</name>
    <name type="common">Asiatic witchweed</name>
    <name type="synonym">Buchnera asiatica</name>
    <dbReference type="NCBI Taxonomy" id="4170"/>
    <lineage>
        <taxon>Eukaryota</taxon>
        <taxon>Viridiplantae</taxon>
        <taxon>Streptophyta</taxon>
        <taxon>Embryophyta</taxon>
        <taxon>Tracheophyta</taxon>
        <taxon>Spermatophyta</taxon>
        <taxon>Magnoliopsida</taxon>
        <taxon>eudicotyledons</taxon>
        <taxon>Gunneridae</taxon>
        <taxon>Pentapetalae</taxon>
        <taxon>asterids</taxon>
        <taxon>lamiids</taxon>
        <taxon>Lamiales</taxon>
        <taxon>Orobanchaceae</taxon>
        <taxon>Buchnereae</taxon>
        <taxon>Striga</taxon>
    </lineage>
</organism>
<dbReference type="AlphaFoldDB" id="A0A5A7PZJ5"/>
<evidence type="ECO:0000313" key="2">
    <source>
        <dbReference type="EMBL" id="GER38280.1"/>
    </source>
</evidence>
<feature type="compositionally biased region" description="Basic and acidic residues" evidence="1">
    <location>
        <begin position="266"/>
        <end position="276"/>
    </location>
</feature>
<accession>A0A5A7PZJ5</accession>
<keyword evidence="3" id="KW-1185">Reference proteome</keyword>
<protein>
    <submittedName>
        <fullName evidence="2">RING/FYVE/PHD-type zinc finger family protein</fullName>
    </submittedName>
</protein>
<feature type="region of interest" description="Disordered" evidence="1">
    <location>
        <begin position="253"/>
        <end position="276"/>
    </location>
</feature>
<reference evidence="3" key="1">
    <citation type="journal article" date="2019" name="Curr. Biol.">
        <title>Genome Sequence of Striga asiatica Provides Insight into the Evolution of Plant Parasitism.</title>
        <authorList>
            <person name="Yoshida S."/>
            <person name="Kim S."/>
            <person name="Wafula E.K."/>
            <person name="Tanskanen J."/>
            <person name="Kim Y.M."/>
            <person name="Honaas L."/>
            <person name="Yang Z."/>
            <person name="Spallek T."/>
            <person name="Conn C.E."/>
            <person name="Ichihashi Y."/>
            <person name="Cheong K."/>
            <person name="Cui S."/>
            <person name="Der J.P."/>
            <person name="Gundlach H."/>
            <person name="Jiao Y."/>
            <person name="Hori C."/>
            <person name="Ishida J.K."/>
            <person name="Kasahara H."/>
            <person name="Kiba T."/>
            <person name="Kim M.S."/>
            <person name="Koo N."/>
            <person name="Laohavisit A."/>
            <person name="Lee Y.H."/>
            <person name="Lumba S."/>
            <person name="McCourt P."/>
            <person name="Mortimer J.C."/>
            <person name="Mutuku J.M."/>
            <person name="Nomura T."/>
            <person name="Sasaki-Sekimoto Y."/>
            <person name="Seto Y."/>
            <person name="Wang Y."/>
            <person name="Wakatake T."/>
            <person name="Sakakibara H."/>
            <person name="Demura T."/>
            <person name="Yamaguchi S."/>
            <person name="Yoneyama K."/>
            <person name="Manabe R.I."/>
            <person name="Nelson D.C."/>
            <person name="Schulman A.H."/>
            <person name="Timko M.P."/>
            <person name="dePamphilis C.W."/>
            <person name="Choi D."/>
            <person name="Shirasu K."/>
        </authorList>
    </citation>
    <scope>NUCLEOTIDE SEQUENCE [LARGE SCALE GENOMIC DNA]</scope>
    <source>
        <strain evidence="3">cv. UVA1</strain>
    </source>
</reference>